<organism evidence="1 2">
    <name type="scientific">Canavalia gladiata</name>
    <name type="common">Sword bean</name>
    <name type="synonym">Dolichos gladiatus</name>
    <dbReference type="NCBI Taxonomy" id="3824"/>
    <lineage>
        <taxon>Eukaryota</taxon>
        <taxon>Viridiplantae</taxon>
        <taxon>Streptophyta</taxon>
        <taxon>Embryophyta</taxon>
        <taxon>Tracheophyta</taxon>
        <taxon>Spermatophyta</taxon>
        <taxon>Magnoliopsida</taxon>
        <taxon>eudicotyledons</taxon>
        <taxon>Gunneridae</taxon>
        <taxon>Pentapetalae</taxon>
        <taxon>rosids</taxon>
        <taxon>fabids</taxon>
        <taxon>Fabales</taxon>
        <taxon>Fabaceae</taxon>
        <taxon>Papilionoideae</taxon>
        <taxon>50 kb inversion clade</taxon>
        <taxon>NPAAA clade</taxon>
        <taxon>indigoferoid/millettioid clade</taxon>
        <taxon>Phaseoleae</taxon>
        <taxon>Canavalia</taxon>
    </lineage>
</organism>
<dbReference type="Proteomes" id="UP001367508">
    <property type="component" value="Unassembled WGS sequence"/>
</dbReference>
<gene>
    <name evidence="1" type="ORF">VNO77_43228</name>
</gene>
<sequence length="76" mass="8467">MRCFHWHLTVASSHSFAFTPLDSLSLSLTHAHTLTHTLWVTLSVTDCFKSGLNITYTTSPSSSLCKVNNFFYLGGK</sequence>
<comment type="caution">
    <text evidence="1">The sequence shown here is derived from an EMBL/GenBank/DDBJ whole genome shotgun (WGS) entry which is preliminary data.</text>
</comment>
<dbReference type="EMBL" id="JAYMYQ010000011">
    <property type="protein sequence ID" value="KAK7305324.1"/>
    <property type="molecule type" value="Genomic_DNA"/>
</dbReference>
<evidence type="ECO:0000313" key="2">
    <source>
        <dbReference type="Proteomes" id="UP001367508"/>
    </source>
</evidence>
<protein>
    <submittedName>
        <fullName evidence="1">Uncharacterized protein</fullName>
    </submittedName>
</protein>
<dbReference type="AlphaFoldDB" id="A0AAN9JVY6"/>
<reference evidence="1 2" key="1">
    <citation type="submission" date="2024-01" db="EMBL/GenBank/DDBJ databases">
        <title>The genomes of 5 underutilized Papilionoideae crops provide insights into root nodulation and disease resistanc.</title>
        <authorList>
            <person name="Jiang F."/>
        </authorList>
    </citation>
    <scope>NUCLEOTIDE SEQUENCE [LARGE SCALE GENOMIC DNA]</scope>
    <source>
        <strain evidence="1">LVBAO_FW01</strain>
        <tissue evidence="1">Leaves</tissue>
    </source>
</reference>
<proteinExistence type="predicted"/>
<name>A0AAN9JVY6_CANGL</name>
<accession>A0AAN9JVY6</accession>
<keyword evidence="2" id="KW-1185">Reference proteome</keyword>
<evidence type="ECO:0000313" key="1">
    <source>
        <dbReference type="EMBL" id="KAK7305324.1"/>
    </source>
</evidence>